<keyword evidence="1" id="KW-0472">Membrane</keyword>
<dbReference type="AlphaFoldDB" id="A0A4R0N2U0"/>
<feature type="transmembrane region" description="Helical" evidence="1">
    <location>
        <begin position="189"/>
        <end position="208"/>
    </location>
</feature>
<accession>A0A4R0N2U0</accession>
<dbReference type="EMBL" id="SJSK01000001">
    <property type="protein sequence ID" value="TCC94159.1"/>
    <property type="molecule type" value="Genomic_DNA"/>
</dbReference>
<organism evidence="2 3">
    <name type="scientific">Pedobacter frigiditerrae</name>
    <dbReference type="NCBI Taxonomy" id="2530452"/>
    <lineage>
        <taxon>Bacteria</taxon>
        <taxon>Pseudomonadati</taxon>
        <taxon>Bacteroidota</taxon>
        <taxon>Sphingobacteriia</taxon>
        <taxon>Sphingobacteriales</taxon>
        <taxon>Sphingobacteriaceae</taxon>
        <taxon>Pedobacter</taxon>
    </lineage>
</organism>
<protein>
    <submittedName>
        <fullName evidence="2">EpsG family protein</fullName>
    </submittedName>
</protein>
<evidence type="ECO:0000313" key="3">
    <source>
        <dbReference type="Proteomes" id="UP000292884"/>
    </source>
</evidence>
<keyword evidence="1" id="KW-1133">Transmembrane helix</keyword>
<feature type="transmembrane region" description="Helical" evidence="1">
    <location>
        <begin position="306"/>
        <end position="323"/>
    </location>
</feature>
<dbReference type="Pfam" id="PF14897">
    <property type="entry name" value="EpsG"/>
    <property type="match status" value="1"/>
</dbReference>
<keyword evidence="3" id="KW-1185">Reference proteome</keyword>
<feature type="transmembrane region" description="Helical" evidence="1">
    <location>
        <begin position="6"/>
        <end position="21"/>
    </location>
</feature>
<dbReference type="InterPro" id="IPR049458">
    <property type="entry name" value="EpsG-like"/>
</dbReference>
<reference evidence="2 3" key="1">
    <citation type="submission" date="2019-02" db="EMBL/GenBank/DDBJ databases">
        <title>Pedobacter sp. RP-1-13 sp. nov., isolated from Arctic soil.</title>
        <authorList>
            <person name="Dahal R.H."/>
        </authorList>
    </citation>
    <scope>NUCLEOTIDE SEQUENCE [LARGE SCALE GENOMIC DNA]</scope>
    <source>
        <strain evidence="2 3">RP-1-13</strain>
    </source>
</reference>
<proteinExistence type="predicted"/>
<feature type="transmembrane region" description="Helical" evidence="1">
    <location>
        <begin position="84"/>
        <end position="105"/>
    </location>
</feature>
<gene>
    <name evidence="2" type="ORF">EZ428_05110</name>
</gene>
<dbReference type="RefSeq" id="WP_131552020.1">
    <property type="nucleotide sequence ID" value="NZ_SJSK01000001.1"/>
</dbReference>
<feature type="transmembrane region" description="Helical" evidence="1">
    <location>
        <begin position="256"/>
        <end position="272"/>
    </location>
</feature>
<keyword evidence="1" id="KW-0812">Transmembrane</keyword>
<evidence type="ECO:0000256" key="1">
    <source>
        <dbReference type="SAM" id="Phobius"/>
    </source>
</evidence>
<feature type="transmembrane region" description="Helical" evidence="1">
    <location>
        <begin position="228"/>
        <end position="249"/>
    </location>
</feature>
<dbReference type="OrthoDB" id="9061203at2"/>
<feature type="transmembrane region" description="Helical" evidence="1">
    <location>
        <begin position="159"/>
        <end position="182"/>
    </location>
</feature>
<feature type="transmembrane region" description="Helical" evidence="1">
    <location>
        <begin position="117"/>
        <end position="139"/>
    </location>
</feature>
<sequence length="348" mass="40144">MFYYIFPYLCLLSCAFLIKFNKRLPTALVFFIFLLPAILLVVLRGNIGTDTMQYFKHFLALRNESSDVHDFEPGFSMLTVFIDLFGLSARFNTAIVSAITIFLLFKSYSTNRNNILLFIYLLFPIFFYEMNMNILRFGLSFTLLTIAIDNLYDKKNIKFILFCFLALSIQYSSFIIIIAFLIFKLSKKYLIAFAAILVLIIAFGVNFSDKLLYFVDKQEAYKDLVSPSITSGLFPLLLFISLTITFVIFSTKERSNKILIVLLVLEIASFALAKVSYAGLRFQMLFLFSLIILIKQENFLIEKVNVFFACVFCIGLLGFFSTIKNITTQVESAESSYIPYSFFWEESE</sequence>
<evidence type="ECO:0000313" key="2">
    <source>
        <dbReference type="EMBL" id="TCC94159.1"/>
    </source>
</evidence>
<dbReference type="Proteomes" id="UP000292884">
    <property type="component" value="Unassembled WGS sequence"/>
</dbReference>
<feature type="transmembrane region" description="Helical" evidence="1">
    <location>
        <begin position="28"/>
        <end position="47"/>
    </location>
</feature>
<name>A0A4R0N2U0_9SPHI</name>
<comment type="caution">
    <text evidence="2">The sequence shown here is derived from an EMBL/GenBank/DDBJ whole genome shotgun (WGS) entry which is preliminary data.</text>
</comment>